<name>A0A0G4IIP7_PLABS</name>
<keyword evidence="3" id="KW-1185">Reference proteome</keyword>
<dbReference type="Proteomes" id="UP000039324">
    <property type="component" value="Unassembled WGS sequence"/>
</dbReference>
<protein>
    <submittedName>
        <fullName evidence="1">Uncharacterized protein</fullName>
    </submittedName>
</protein>
<evidence type="ECO:0000313" key="2">
    <source>
        <dbReference type="EMBL" id="SPR01497.1"/>
    </source>
</evidence>
<organism evidence="1 3">
    <name type="scientific">Plasmodiophora brassicae</name>
    <name type="common">Clubroot disease agent</name>
    <dbReference type="NCBI Taxonomy" id="37360"/>
    <lineage>
        <taxon>Eukaryota</taxon>
        <taxon>Sar</taxon>
        <taxon>Rhizaria</taxon>
        <taxon>Endomyxa</taxon>
        <taxon>Phytomyxea</taxon>
        <taxon>Plasmodiophorida</taxon>
        <taxon>Plasmodiophoridae</taxon>
        <taxon>Plasmodiophora</taxon>
    </lineage>
</organism>
<reference evidence="2 4" key="2">
    <citation type="submission" date="2018-03" db="EMBL/GenBank/DDBJ databases">
        <authorList>
            <person name="Fogelqvist J."/>
        </authorList>
    </citation>
    <scope>NUCLEOTIDE SEQUENCE [LARGE SCALE GENOMIC DNA]</scope>
</reference>
<evidence type="ECO:0000313" key="3">
    <source>
        <dbReference type="Proteomes" id="UP000039324"/>
    </source>
</evidence>
<keyword evidence="2" id="KW-0496">Mitochondrion</keyword>
<geneLocation type="mitochondrion" evidence="2"/>
<dbReference type="Proteomes" id="UP000290189">
    <property type="component" value="Unassembled WGS sequence"/>
</dbReference>
<evidence type="ECO:0000313" key="1">
    <source>
        <dbReference type="EMBL" id="CEO95076.1"/>
    </source>
</evidence>
<proteinExistence type="predicted"/>
<gene>
    <name evidence="1" type="ORF">PBRA_009608</name>
    <name evidence="2" type="ORF">PLBR_LOCUS8712</name>
</gene>
<dbReference type="EMBL" id="OVEO01000017">
    <property type="protein sequence ID" value="SPR01497.1"/>
    <property type="molecule type" value="Genomic_DNA"/>
</dbReference>
<reference evidence="1 3" key="1">
    <citation type="submission" date="2015-02" db="EMBL/GenBank/DDBJ databases">
        <authorList>
            <person name="Chooi Y.-H."/>
        </authorList>
    </citation>
    <scope>NUCLEOTIDE SEQUENCE [LARGE SCALE GENOMIC DNA]</scope>
    <source>
        <strain evidence="1">E3</strain>
    </source>
</reference>
<evidence type="ECO:0000313" key="4">
    <source>
        <dbReference type="Proteomes" id="UP000290189"/>
    </source>
</evidence>
<sequence>MCHGSSHQPQLSLRLKLPDDHAEVLEFPIARSLFSTLVRVVHLDDVILHPVGYIIFQFRGNLSADTNAYIDLDTSINEGGARLF</sequence>
<accession>A0A0G4IIP7</accession>
<dbReference type="EMBL" id="CDSF01000009">
    <property type="protein sequence ID" value="CEO95076.1"/>
    <property type="molecule type" value="Genomic_DNA"/>
</dbReference>
<dbReference type="AlphaFoldDB" id="A0A0G4IIP7"/>